<sequence>MGALGTAVLGCTHTPVQGSIYCRVCLDACAVRGAAGEISVAAMASAVMDETADLEAATVMEAGIQKDVYLVQDVLDAERQTVERGGPAHRACARAAKKRFLVSWVGYPEDQNSWVCECNVGKAVAQLWKDKKAAEAQAQKELRQATKAGAAAFNFVGAAAALNSGAATGDFNLSALERQEITEQTNCACLKDQHTTGRAATAGILALVASCGLILAASEIYGSESLTQVHLFLYTIFMEHGLPPPEVLVYDDACHLSMFLINRLGRFGRSILAAFLLSYHRVKIAVDKLHWKNHTGLFCRRNNNPYKIQALDRAKTERCEETFQWLSKSKHFYRHMNEARFMFTMLRMMHHRNVYLSSIRPRKDSSAGSVESDPADSLP</sequence>
<dbReference type="InterPro" id="IPR000953">
    <property type="entry name" value="Chromo/chromo_shadow_dom"/>
</dbReference>
<dbReference type="Proteomes" id="UP000037460">
    <property type="component" value="Unassembled WGS sequence"/>
</dbReference>
<reference evidence="3" key="1">
    <citation type="journal article" date="2015" name="PLoS Genet.">
        <title>Genome Sequence and Transcriptome Analyses of Chrysochromulina tobin: Metabolic Tools for Enhanced Algal Fitness in the Prominent Order Prymnesiales (Haptophyceae).</title>
        <authorList>
            <person name="Hovde B.T."/>
            <person name="Deodato C.R."/>
            <person name="Hunsperger H.M."/>
            <person name="Ryken S.A."/>
            <person name="Yost W."/>
            <person name="Jha R.K."/>
            <person name="Patterson J."/>
            <person name="Monnat R.J. Jr."/>
            <person name="Barlow S.B."/>
            <person name="Starkenburg S.R."/>
            <person name="Cattolico R.A."/>
        </authorList>
    </citation>
    <scope>NUCLEOTIDE SEQUENCE</scope>
    <source>
        <strain evidence="3">CCMP291</strain>
    </source>
</reference>
<dbReference type="SUPFAM" id="SSF54160">
    <property type="entry name" value="Chromo domain-like"/>
    <property type="match status" value="1"/>
</dbReference>
<evidence type="ECO:0000313" key="2">
    <source>
        <dbReference type="EMBL" id="KOO31702.1"/>
    </source>
</evidence>
<evidence type="ECO:0000259" key="1">
    <source>
        <dbReference type="PROSITE" id="PS50013"/>
    </source>
</evidence>
<dbReference type="PROSITE" id="PS50013">
    <property type="entry name" value="CHROMO_2"/>
    <property type="match status" value="1"/>
</dbReference>
<keyword evidence="3" id="KW-1185">Reference proteome</keyword>
<dbReference type="EMBL" id="JWZX01001955">
    <property type="protein sequence ID" value="KOO31702.1"/>
    <property type="molecule type" value="Genomic_DNA"/>
</dbReference>
<dbReference type="AlphaFoldDB" id="A0A0M0JZE5"/>
<dbReference type="Pfam" id="PF18758">
    <property type="entry name" value="KDZ"/>
    <property type="match status" value="1"/>
</dbReference>
<organism evidence="2 3">
    <name type="scientific">Chrysochromulina tobinii</name>
    <dbReference type="NCBI Taxonomy" id="1460289"/>
    <lineage>
        <taxon>Eukaryota</taxon>
        <taxon>Haptista</taxon>
        <taxon>Haptophyta</taxon>
        <taxon>Prymnesiophyceae</taxon>
        <taxon>Prymnesiales</taxon>
        <taxon>Chrysochromulinaceae</taxon>
        <taxon>Chrysochromulina</taxon>
    </lineage>
</organism>
<feature type="domain" description="Chromo" evidence="1">
    <location>
        <begin position="69"/>
        <end position="120"/>
    </location>
</feature>
<evidence type="ECO:0000313" key="3">
    <source>
        <dbReference type="Proteomes" id="UP000037460"/>
    </source>
</evidence>
<dbReference type="InterPro" id="IPR016197">
    <property type="entry name" value="Chromo-like_dom_sf"/>
</dbReference>
<accession>A0A0M0JZE5</accession>
<name>A0A0M0JZE5_9EUKA</name>
<dbReference type="InterPro" id="IPR040521">
    <property type="entry name" value="KDZ"/>
</dbReference>
<proteinExistence type="predicted"/>
<protein>
    <recommendedName>
        <fullName evidence="1">Chromo domain-containing protein</fullName>
    </recommendedName>
</protein>
<gene>
    <name evidence="2" type="ORF">Ctob_016518</name>
</gene>
<dbReference type="OrthoDB" id="10055434at2759"/>
<comment type="caution">
    <text evidence="2">The sequence shown here is derived from an EMBL/GenBank/DDBJ whole genome shotgun (WGS) entry which is preliminary data.</text>
</comment>
<dbReference type="Gene3D" id="2.40.50.40">
    <property type="match status" value="1"/>
</dbReference>